<evidence type="ECO:0000256" key="3">
    <source>
        <dbReference type="SAM" id="MobiDB-lite"/>
    </source>
</evidence>
<feature type="region of interest" description="Disordered" evidence="3">
    <location>
        <begin position="199"/>
        <end position="236"/>
    </location>
</feature>
<sequence>MTGPPSPKRQRTDDNKPDEKELEKVQKVLNSVQKVEEELEKVNLEQAKEILVIETKYNAKKRPTYVKRNNLLTDIPHFWKQVLVNHPLIGNYITEDDENLLDFLKTFDITFVGNDGSFKMEMTFKENPYFSPTTLWKQVKFSEDEEEVEVTASELTWKDKAEMSEESQKFPFFQWFVSTDGDQDVAEIIKEEIWKNPVQFYLMDEDEDEDEDEEEEGEGDEGAEEEEAEDEGEDKE</sequence>
<evidence type="ECO:0000313" key="5">
    <source>
        <dbReference type="Proteomes" id="UP001632037"/>
    </source>
</evidence>
<dbReference type="Proteomes" id="UP001632037">
    <property type="component" value="Unassembled WGS sequence"/>
</dbReference>
<feature type="compositionally biased region" description="Acidic residues" evidence="3">
    <location>
        <begin position="203"/>
        <end position="236"/>
    </location>
</feature>
<feature type="region of interest" description="Disordered" evidence="3">
    <location>
        <begin position="1"/>
        <end position="21"/>
    </location>
</feature>
<evidence type="ECO:0000313" key="4">
    <source>
        <dbReference type="EMBL" id="KAL3660870.1"/>
    </source>
</evidence>
<protein>
    <submittedName>
        <fullName evidence="4">Uncharacterized protein</fullName>
    </submittedName>
</protein>
<evidence type="ECO:0000256" key="1">
    <source>
        <dbReference type="ARBA" id="ARBA00009947"/>
    </source>
</evidence>
<feature type="compositionally biased region" description="Basic and acidic residues" evidence="3">
    <location>
        <begin position="10"/>
        <end position="21"/>
    </location>
</feature>
<name>A0ABD3F216_9STRA</name>
<dbReference type="SUPFAM" id="SSF143113">
    <property type="entry name" value="NAP-like"/>
    <property type="match status" value="1"/>
</dbReference>
<gene>
    <name evidence="4" type="ORF">V7S43_013888</name>
</gene>
<evidence type="ECO:0000256" key="2">
    <source>
        <dbReference type="RuleBase" id="RU003876"/>
    </source>
</evidence>
<accession>A0ABD3F216</accession>
<proteinExistence type="inferred from homology"/>
<dbReference type="AlphaFoldDB" id="A0ABD3F216"/>
<dbReference type="Pfam" id="PF00956">
    <property type="entry name" value="NAP"/>
    <property type="match status" value="1"/>
</dbReference>
<comment type="similarity">
    <text evidence="1 2">Belongs to the nucleosome assembly protein (NAP) family.</text>
</comment>
<dbReference type="EMBL" id="JBIMZQ010000038">
    <property type="protein sequence ID" value="KAL3660870.1"/>
    <property type="molecule type" value="Genomic_DNA"/>
</dbReference>
<keyword evidence="5" id="KW-1185">Reference proteome</keyword>
<dbReference type="InterPro" id="IPR037231">
    <property type="entry name" value="NAP-like_sf"/>
</dbReference>
<dbReference type="PANTHER" id="PTHR11875">
    <property type="entry name" value="TESTIS-SPECIFIC Y-ENCODED PROTEIN"/>
    <property type="match status" value="1"/>
</dbReference>
<organism evidence="4 5">
    <name type="scientific">Phytophthora oleae</name>
    <dbReference type="NCBI Taxonomy" id="2107226"/>
    <lineage>
        <taxon>Eukaryota</taxon>
        <taxon>Sar</taxon>
        <taxon>Stramenopiles</taxon>
        <taxon>Oomycota</taxon>
        <taxon>Peronosporomycetes</taxon>
        <taxon>Peronosporales</taxon>
        <taxon>Peronosporaceae</taxon>
        <taxon>Phytophthora</taxon>
    </lineage>
</organism>
<dbReference type="Gene3D" id="3.30.1120.90">
    <property type="entry name" value="Nucleosome assembly protein"/>
    <property type="match status" value="1"/>
</dbReference>
<comment type="caution">
    <text evidence="4">The sequence shown here is derived from an EMBL/GenBank/DDBJ whole genome shotgun (WGS) entry which is preliminary data.</text>
</comment>
<reference evidence="4 5" key="1">
    <citation type="submission" date="2024-09" db="EMBL/GenBank/DDBJ databases">
        <title>Genome sequencing and assembly of Phytophthora oleae, isolate VK10A, causative agent of rot of olive drupes.</title>
        <authorList>
            <person name="Conti Taguali S."/>
            <person name="Riolo M."/>
            <person name="La Spada F."/>
            <person name="Cacciola S.O."/>
            <person name="Dionisio G."/>
        </authorList>
    </citation>
    <scope>NUCLEOTIDE SEQUENCE [LARGE SCALE GENOMIC DNA]</scope>
    <source>
        <strain evidence="4 5">VK10A</strain>
    </source>
</reference>
<dbReference type="Gene3D" id="1.20.5.1500">
    <property type="match status" value="1"/>
</dbReference>
<dbReference type="InterPro" id="IPR002164">
    <property type="entry name" value="NAP_family"/>
</dbReference>